<evidence type="ECO:0000256" key="5">
    <source>
        <dbReference type="RuleBase" id="RU362059"/>
    </source>
</evidence>
<evidence type="ECO:0000256" key="1">
    <source>
        <dbReference type="ARBA" id="ARBA00009995"/>
    </source>
</evidence>
<keyword evidence="2 4" id="KW-0328">Glycosyltransferase</keyword>
<reference evidence="6" key="2">
    <citation type="submission" date="2025-08" db="UniProtKB">
        <authorList>
            <consortium name="Ensembl"/>
        </authorList>
    </citation>
    <scope>IDENTIFICATION</scope>
</reference>
<keyword evidence="5" id="KW-1133">Transmembrane helix</keyword>
<dbReference type="PANTHER" id="PTHR48043">
    <property type="entry name" value="EG:EG0003.4 PROTEIN-RELATED"/>
    <property type="match status" value="1"/>
</dbReference>
<feature type="transmembrane region" description="Helical" evidence="5">
    <location>
        <begin position="461"/>
        <end position="484"/>
    </location>
</feature>
<proteinExistence type="inferred from homology"/>
<comment type="subcellular location">
    <subcellularLocation>
        <location evidence="5">Membrane</location>
        <topology evidence="5">Single-pass membrane protein</topology>
    </subcellularLocation>
</comment>
<dbReference type="Ensembl" id="ENSOMYT00000133245.1">
    <property type="protein sequence ID" value="ENSOMYP00000120769.1"/>
    <property type="gene ID" value="ENSOMYG00000064227.1"/>
</dbReference>
<dbReference type="PROSITE" id="PS00375">
    <property type="entry name" value="UDPGT"/>
    <property type="match status" value="1"/>
</dbReference>
<dbReference type="FunFam" id="3.40.50.2000:FF:000021">
    <property type="entry name" value="UDP-glucuronosyltransferase"/>
    <property type="match status" value="1"/>
</dbReference>
<dbReference type="PANTHER" id="PTHR48043:SF120">
    <property type="entry name" value="UDP GLUCURONOSYLTRANSFERASE 5 FAMILY, POLYPEPTIDE E1 ISOFORM X1"/>
    <property type="match status" value="1"/>
</dbReference>
<dbReference type="CDD" id="cd03784">
    <property type="entry name" value="GT1_Gtf-like"/>
    <property type="match status" value="1"/>
</dbReference>
<dbReference type="InterPro" id="IPR050271">
    <property type="entry name" value="UDP-glycosyltransferase"/>
</dbReference>
<reference evidence="6" key="1">
    <citation type="submission" date="2020-07" db="EMBL/GenBank/DDBJ databases">
        <title>A long reads based de novo assembly of the rainbow trout Arlee double haploid line genome.</title>
        <authorList>
            <person name="Gao G."/>
            <person name="Palti Y."/>
        </authorList>
    </citation>
    <scope>NUCLEOTIDE SEQUENCE [LARGE SCALE GENOMIC DNA]</scope>
</reference>
<evidence type="ECO:0000313" key="7">
    <source>
        <dbReference type="Proteomes" id="UP000694395"/>
    </source>
</evidence>
<comment type="catalytic activity">
    <reaction evidence="5">
        <text>glucuronate acceptor + UDP-alpha-D-glucuronate = acceptor beta-D-glucuronoside + UDP + H(+)</text>
        <dbReference type="Rhea" id="RHEA:21032"/>
        <dbReference type="ChEBI" id="CHEBI:15378"/>
        <dbReference type="ChEBI" id="CHEBI:58052"/>
        <dbReference type="ChEBI" id="CHEBI:58223"/>
        <dbReference type="ChEBI" id="CHEBI:132367"/>
        <dbReference type="ChEBI" id="CHEBI:132368"/>
        <dbReference type="EC" id="2.4.1.17"/>
    </reaction>
</comment>
<evidence type="ECO:0000256" key="4">
    <source>
        <dbReference type="RuleBase" id="RU003718"/>
    </source>
</evidence>
<keyword evidence="5" id="KW-0812">Transmembrane</keyword>
<organism evidence="6 7">
    <name type="scientific">Oncorhynchus mykiss</name>
    <name type="common">Rainbow trout</name>
    <name type="synonym">Salmo gairdneri</name>
    <dbReference type="NCBI Taxonomy" id="8022"/>
    <lineage>
        <taxon>Eukaryota</taxon>
        <taxon>Metazoa</taxon>
        <taxon>Chordata</taxon>
        <taxon>Craniata</taxon>
        <taxon>Vertebrata</taxon>
        <taxon>Euteleostomi</taxon>
        <taxon>Actinopterygii</taxon>
        <taxon>Neopterygii</taxon>
        <taxon>Teleostei</taxon>
        <taxon>Protacanthopterygii</taxon>
        <taxon>Salmoniformes</taxon>
        <taxon>Salmonidae</taxon>
        <taxon>Salmoninae</taxon>
        <taxon>Oncorhynchus</taxon>
    </lineage>
</organism>
<dbReference type="Proteomes" id="UP000694395">
    <property type="component" value="Chromosome 9"/>
</dbReference>
<evidence type="ECO:0000313" key="6">
    <source>
        <dbReference type="Ensembl" id="ENSOMYP00000120769.1"/>
    </source>
</evidence>
<dbReference type="GeneTree" id="ENSGT00940000166720"/>
<keyword evidence="3 4" id="KW-0808">Transferase</keyword>
<keyword evidence="5" id="KW-0472">Membrane</keyword>
<dbReference type="InterPro" id="IPR035595">
    <property type="entry name" value="UDP_glycos_trans_CS"/>
</dbReference>
<keyword evidence="7" id="KW-1185">Reference proteome</keyword>
<evidence type="ECO:0000256" key="3">
    <source>
        <dbReference type="ARBA" id="ARBA00022679"/>
    </source>
</evidence>
<accession>A0A8K9VFK4</accession>
<dbReference type="GO" id="GO:0015020">
    <property type="term" value="F:glucuronosyltransferase activity"/>
    <property type="evidence" value="ECO:0007669"/>
    <property type="project" value="UniProtKB-EC"/>
</dbReference>
<reference evidence="6" key="3">
    <citation type="submission" date="2025-09" db="UniProtKB">
        <authorList>
            <consortium name="Ensembl"/>
        </authorList>
    </citation>
    <scope>IDENTIFICATION</scope>
</reference>
<dbReference type="EC" id="2.4.1.17" evidence="5"/>
<dbReference type="Gene3D" id="3.40.50.2000">
    <property type="entry name" value="Glycogen Phosphorylase B"/>
    <property type="match status" value="1"/>
</dbReference>
<evidence type="ECO:0000256" key="2">
    <source>
        <dbReference type="ARBA" id="ARBA00022676"/>
    </source>
</evidence>
<sequence length="497" mass="56341">FHHHQQNTKLWNFLWKNGVASQAGNILVYPVDGSHWLNMDILLRELDLWYIPEHARHYSSITLPVPRASSLEDPQYMASFLKRSLEIWTRERSILSFIKLKKENIHLLEAAHRCSAEMARLVMEDKQLMEKLKAANFDLILTDPGVVLGSYLGLPIVLNVRWITNAEGHFAIAPSPLSYIPTIRSLVTNKISFVNKLKNFLHYGISLYVDYGITRPLYQGLINEFIDPNTNIYSLIQGADLWLRVDVVFEFPSPTMPSVVYMGGFQCKPSKPLPAELEAFVQSSGEHGVVVMSLGSLLGSLLPEISEIIAAAFARLPQKVVWRHTGEKPSTLGKNTLLVNWLPQNDLLGHPKTRAFVTHGGTNGIYKAIYHGVPMLGLPFIFDQFDNMLSLKARGVAKILEATDLERENMRRMSKRHRDTPLKPMDNAIFWLELAMRHKGAAHLGTESYKMPWYAYHNGDVLVLLLTVVVSVLLLTLMTCRVLGRALCQKKKEKLQN</sequence>
<comment type="similarity">
    <text evidence="1 4">Belongs to the UDP-glycosyltransferase family.</text>
</comment>
<dbReference type="InterPro" id="IPR002213">
    <property type="entry name" value="UDP_glucos_trans"/>
</dbReference>
<dbReference type="Pfam" id="PF00201">
    <property type="entry name" value="UDPGT"/>
    <property type="match status" value="1"/>
</dbReference>
<dbReference type="SUPFAM" id="SSF53756">
    <property type="entry name" value="UDP-Glycosyltransferase/glycogen phosphorylase"/>
    <property type="match status" value="1"/>
</dbReference>
<dbReference type="GO" id="GO:0016020">
    <property type="term" value="C:membrane"/>
    <property type="evidence" value="ECO:0007669"/>
    <property type="project" value="UniProtKB-SubCell"/>
</dbReference>
<dbReference type="AlphaFoldDB" id="A0A8K9VFK4"/>
<name>A0A8K9VFK4_ONCMY</name>
<protein>
    <recommendedName>
        <fullName evidence="5">UDP-glucuronosyltransferase</fullName>
        <ecNumber evidence="5">2.4.1.17</ecNumber>
    </recommendedName>
</protein>